<reference evidence="2" key="1">
    <citation type="submission" date="2014-09" db="EMBL/GenBank/DDBJ databases">
        <authorList>
            <person name="Magalhaes I.L.F."/>
            <person name="Oliveira U."/>
            <person name="Santos F.R."/>
            <person name="Vidigal T.H.D.A."/>
            <person name="Brescovit A.D."/>
            <person name="Santos A.J."/>
        </authorList>
    </citation>
    <scope>NUCLEOTIDE SEQUENCE</scope>
    <source>
        <tissue evidence="2">Shoot tissue taken approximately 20 cm above the soil surface</tissue>
    </source>
</reference>
<evidence type="ECO:0000256" key="1">
    <source>
        <dbReference type="SAM" id="MobiDB-lite"/>
    </source>
</evidence>
<name>A0A0A9AH25_ARUDO</name>
<feature type="region of interest" description="Disordered" evidence="1">
    <location>
        <begin position="73"/>
        <end position="143"/>
    </location>
</feature>
<accession>A0A0A9AH25</accession>
<reference evidence="2" key="2">
    <citation type="journal article" date="2015" name="Data Brief">
        <title>Shoot transcriptome of the giant reed, Arundo donax.</title>
        <authorList>
            <person name="Barrero R.A."/>
            <person name="Guerrero F.D."/>
            <person name="Moolhuijzen P."/>
            <person name="Goolsby J.A."/>
            <person name="Tidwell J."/>
            <person name="Bellgard S.E."/>
            <person name="Bellgard M.I."/>
        </authorList>
    </citation>
    <scope>NUCLEOTIDE SEQUENCE</scope>
    <source>
        <tissue evidence="2">Shoot tissue taken approximately 20 cm above the soil surface</tissue>
    </source>
</reference>
<organism evidence="2">
    <name type="scientific">Arundo donax</name>
    <name type="common">Giant reed</name>
    <name type="synonym">Donax arundinaceus</name>
    <dbReference type="NCBI Taxonomy" id="35708"/>
    <lineage>
        <taxon>Eukaryota</taxon>
        <taxon>Viridiplantae</taxon>
        <taxon>Streptophyta</taxon>
        <taxon>Embryophyta</taxon>
        <taxon>Tracheophyta</taxon>
        <taxon>Spermatophyta</taxon>
        <taxon>Magnoliopsida</taxon>
        <taxon>Liliopsida</taxon>
        <taxon>Poales</taxon>
        <taxon>Poaceae</taxon>
        <taxon>PACMAD clade</taxon>
        <taxon>Arundinoideae</taxon>
        <taxon>Arundineae</taxon>
        <taxon>Arundo</taxon>
    </lineage>
</organism>
<sequence length="143" mass="15932">MNTNCMIKQYGTPSTKNQLSKGTQEQIKIWPKTIKELKQEESGEIYGRLTVRFLVHVDAEVLRSPPAARQCLHPHLPAVPSSANPPPPSALVPLPQAAPPVTLQRPSHSGREVQQPEQQSDMDHCNWSVRGRRQGQALECEDV</sequence>
<evidence type="ECO:0000313" key="2">
    <source>
        <dbReference type="EMBL" id="JAD48245.1"/>
    </source>
</evidence>
<protein>
    <submittedName>
        <fullName evidence="2">Uncharacterized protein</fullName>
    </submittedName>
</protein>
<feature type="compositionally biased region" description="Low complexity" evidence="1">
    <location>
        <begin position="91"/>
        <end position="101"/>
    </location>
</feature>
<proteinExistence type="predicted"/>
<dbReference type="AlphaFoldDB" id="A0A0A9AH25"/>
<dbReference type="EMBL" id="GBRH01249650">
    <property type="protein sequence ID" value="JAD48245.1"/>
    <property type="molecule type" value="Transcribed_RNA"/>
</dbReference>